<feature type="chain" id="PRO_5007655430" evidence="9">
    <location>
        <begin position="26"/>
        <end position="874"/>
    </location>
</feature>
<dbReference type="PANTHER" id="PTHR48041:SF2">
    <property type="entry name" value="ATP-DEPENDENT PERMEASE-RELATED"/>
    <property type="match status" value="1"/>
</dbReference>
<keyword evidence="4" id="KW-0547">Nucleotide-binding</keyword>
<dbReference type="GO" id="GO:0140359">
    <property type="term" value="F:ABC-type transporter activity"/>
    <property type="evidence" value="ECO:0007669"/>
    <property type="project" value="InterPro"/>
</dbReference>
<dbReference type="InterPro" id="IPR002049">
    <property type="entry name" value="LE_dom"/>
</dbReference>
<protein>
    <submittedName>
        <fullName evidence="11">ATPbinding Cassette (ABC) Superfamily putative</fullName>
    </submittedName>
</protein>
<evidence type="ECO:0000256" key="3">
    <source>
        <dbReference type="ARBA" id="ARBA00022692"/>
    </source>
</evidence>
<evidence type="ECO:0000256" key="1">
    <source>
        <dbReference type="ARBA" id="ARBA00004141"/>
    </source>
</evidence>
<dbReference type="CDD" id="cd00055">
    <property type="entry name" value="EGF_Lam"/>
    <property type="match status" value="1"/>
</dbReference>
<reference evidence="11" key="1">
    <citation type="journal article" date="2011" name="PLoS Biol.">
        <title>Gene gain and loss during evolution of obligate parasitism in the white rust pathogen of Arabidopsis thaliana.</title>
        <authorList>
            <person name="Kemen E."/>
            <person name="Gardiner A."/>
            <person name="Schultz-Larsen T."/>
            <person name="Kemen A.C."/>
            <person name="Balmuth A.L."/>
            <person name="Robert-Seilaniantz A."/>
            <person name="Bailey K."/>
            <person name="Holub E."/>
            <person name="Studholme D.J."/>
            <person name="Maclean D."/>
            <person name="Jones J.D."/>
        </authorList>
    </citation>
    <scope>NUCLEOTIDE SEQUENCE</scope>
</reference>
<dbReference type="InterPro" id="IPR013525">
    <property type="entry name" value="ABC2_TM"/>
</dbReference>
<dbReference type="SMART" id="SM00382">
    <property type="entry name" value="AAA"/>
    <property type="match status" value="1"/>
</dbReference>
<dbReference type="EMBL" id="FR824425">
    <property type="protein sequence ID" value="CCA26515.1"/>
    <property type="molecule type" value="Genomic_DNA"/>
</dbReference>
<accession>F0WUA9</accession>
<dbReference type="Pfam" id="PF01061">
    <property type="entry name" value="ABC2_membrane"/>
    <property type="match status" value="1"/>
</dbReference>
<evidence type="ECO:0000256" key="2">
    <source>
        <dbReference type="ARBA" id="ARBA00022448"/>
    </source>
</evidence>
<evidence type="ECO:0000259" key="10">
    <source>
        <dbReference type="PROSITE" id="PS50893"/>
    </source>
</evidence>
<feature type="transmembrane region" description="Helical" evidence="8">
    <location>
        <begin position="231"/>
        <end position="253"/>
    </location>
</feature>
<organism evidence="11">
    <name type="scientific">Albugo laibachii Nc14</name>
    <dbReference type="NCBI Taxonomy" id="890382"/>
    <lineage>
        <taxon>Eukaryota</taxon>
        <taxon>Sar</taxon>
        <taxon>Stramenopiles</taxon>
        <taxon>Oomycota</taxon>
        <taxon>Peronosporomycetes</taxon>
        <taxon>Albuginales</taxon>
        <taxon>Albuginaceae</taxon>
        <taxon>Albugo</taxon>
    </lineage>
</organism>
<evidence type="ECO:0000256" key="7">
    <source>
        <dbReference type="ARBA" id="ARBA00023136"/>
    </source>
</evidence>
<feature type="transmembrane region" description="Helical" evidence="8">
    <location>
        <begin position="756"/>
        <end position="775"/>
    </location>
</feature>
<keyword evidence="2" id="KW-0813">Transport</keyword>
<feature type="signal peptide" evidence="9">
    <location>
        <begin position="1"/>
        <end position="25"/>
    </location>
</feature>
<dbReference type="InterPro" id="IPR003593">
    <property type="entry name" value="AAA+_ATPase"/>
</dbReference>
<sequence length="874" mass="97544">MRQWKYIPLLSAFLLPFASSLRASAQCDPEYEYINASGACECKPGFQGWGCRMCTSTETCRRNLHDKRVECVQDLIYRNDQSVFKTYSCHLAQSIASLLSDGALAIRCNRTSANCSVAIYKLHETLAKEHYIDCHLTGCAFTNGSADGICRMIQCRCGKACSTITKGIVDKLFNNKSVKMLVQGSHNLTLEIKDSPIPLQATCNASACEYPGSGGSGSGGGAWEFWDRHKALLIGSTVAIVLGSICWCISCFFSRTDRKDTKKYHQILQQEFLDNTLRRDTDFSFQIVSCKANIPASKQNQTFEKTLLSNVSGRYLNGQMLGILGPSGSGKTTLLNALAAVDTESTKTIGEIKINGENVSRNYRKIAAYVHQDDSLFPMLTVRECISYSAQLRLPSFLESCTREELVSNIIRELQLDHIANSRIGSTRGDRGISGGERRRVSIGMELVTSPWMIFLDEPTSGLDSASANSVVQLLKTLASHGRIVIMSIHQPSSKSFMSFDQILVLAKGQALYQGQPQLAKTHFQSLGYKYRTDESIPDYILDVATAWSLSKVPRKPLIPSKDLELQSGTQLPSEWNSVSTNDAESQQENRLWLEFRVLFWRTGVNLLRERSLFRLHLFLSTALGLIGGLIFSHVTNDLAGFQNRSGAFYFILTFFGFSSMSSMDLFQQERPIFMRETGAMYYGAFAYFAAKAWLDTVLLRVVPAFIFGLIFYWIMGLQASLARFLPFLATIILFNVASGSISILISVLTRSTSSANLMGTVVFLIMLLFGGFLLNSQTMPVEVAWIKHFSIFNYGFEILLTNELHRLIFNFDAPGYPAVPVYGDVFLRTLGMDYANIYYDFITLGLLALGLQLLAFLFLLLQVPTPSRFPQHR</sequence>
<keyword evidence="7 8" id="KW-0472">Membrane</keyword>
<keyword evidence="3 8" id="KW-0812">Transmembrane</keyword>
<dbReference type="InterPro" id="IPR003439">
    <property type="entry name" value="ABC_transporter-like_ATP-bd"/>
</dbReference>
<dbReference type="PANTHER" id="PTHR48041">
    <property type="entry name" value="ABC TRANSPORTER G FAMILY MEMBER 28"/>
    <property type="match status" value="1"/>
</dbReference>
<feature type="transmembrane region" description="Helical" evidence="8">
    <location>
        <begin position="647"/>
        <end position="667"/>
    </location>
</feature>
<keyword evidence="6 8" id="KW-1133">Transmembrane helix</keyword>
<evidence type="ECO:0000256" key="4">
    <source>
        <dbReference type="ARBA" id="ARBA00022741"/>
    </source>
</evidence>
<dbReference type="GO" id="GO:0016020">
    <property type="term" value="C:membrane"/>
    <property type="evidence" value="ECO:0007669"/>
    <property type="project" value="UniProtKB-SubCell"/>
</dbReference>
<evidence type="ECO:0000256" key="6">
    <source>
        <dbReference type="ARBA" id="ARBA00022989"/>
    </source>
</evidence>
<evidence type="ECO:0000256" key="5">
    <source>
        <dbReference type="ARBA" id="ARBA00022840"/>
    </source>
</evidence>
<dbReference type="EMBL" id="FR824313">
    <property type="protein sequence ID" value="CCA24987.1"/>
    <property type="molecule type" value="Genomic_DNA"/>
</dbReference>
<evidence type="ECO:0000256" key="9">
    <source>
        <dbReference type="SAM" id="SignalP"/>
    </source>
</evidence>
<dbReference type="GO" id="GO:0005524">
    <property type="term" value="F:ATP binding"/>
    <property type="evidence" value="ECO:0007669"/>
    <property type="project" value="UniProtKB-KW"/>
</dbReference>
<dbReference type="SUPFAM" id="SSF52540">
    <property type="entry name" value="P-loop containing nucleoside triphosphate hydrolases"/>
    <property type="match status" value="1"/>
</dbReference>
<dbReference type="PROSITE" id="PS00211">
    <property type="entry name" value="ABC_TRANSPORTER_1"/>
    <property type="match status" value="1"/>
</dbReference>
<dbReference type="CDD" id="cd03213">
    <property type="entry name" value="ABCG_EPDR"/>
    <property type="match status" value="1"/>
</dbReference>
<dbReference type="AlphaFoldDB" id="F0WUA9"/>
<dbReference type="HOGENOM" id="CLU_000604_57_1_1"/>
<comment type="subcellular location">
    <subcellularLocation>
        <location evidence="1">Membrane</location>
        <topology evidence="1">Multi-pass membrane protein</topology>
    </subcellularLocation>
</comment>
<feature type="transmembrane region" description="Helical" evidence="8">
    <location>
        <begin position="616"/>
        <end position="635"/>
    </location>
</feature>
<keyword evidence="5" id="KW-0067">ATP-binding</keyword>
<dbReference type="InterPro" id="IPR050352">
    <property type="entry name" value="ABCG_transporters"/>
</dbReference>
<feature type="domain" description="ABC transporter" evidence="10">
    <location>
        <begin position="278"/>
        <end position="533"/>
    </location>
</feature>
<evidence type="ECO:0000313" key="12">
    <source>
        <dbReference type="EMBL" id="CCA26515.1"/>
    </source>
</evidence>
<name>F0WUA9_9STRA</name>
<evidence type="ECO:0000313" key="11">
    <source>
        <dbReference type="EMBL" id="CCA24987.1"/>
    </source>
</evidence>
<proteinExistence type="predicted"/>
<evidence type="ECO:0000256" key="8">
    <source>
        <dbReference type="SAM" id="Phobius"/>
    </source>
</evidence>
<dbReference type="GO" id="GO:0016887">
    <property type="term" value="F:ATP hydrolysis activity"/>
    <property type="evidence" value="ECO:0007669"/>
    <property type="project" value="InterPro"/>
</dbReference>
<dbReference type="InterPro" id="IPR017871">
    <property type="entry name" value="ABC_transporter-like_CS"/>
</dbReference>
<gene>
    <name evidence="11" type="primary">AlNc14C268G9930</name>
    <name evidence="12" type="synonym">AlNc14C381G11221</name>
    <name evidence="11" type="ORF">ALNC14_111310</name>
    <name evidence="12" type="ORF">ALNC14_126590</name>
</gene>
<dbReference type="Pfam" id="PF00005">
    <property type="entry name" value="ABC_tran"/>
    <property type="match status" value="1"/>
</dbReference>
<feature type="transmembrane region" description="Helical" evidence="8">
    <location>
        <begin position="728"/>
        <end position="749"/>
    </location>
</feature>
<feature type="transmembrane region" description="Helical" evidence="8">
    <location>
        <begin position="698"/>
        <end position="716"/>
    </location>
</feature>
<dbReference type="PROSITE" id="PS50893">
    <property type="entry name" value="ABC_TRANSPORTER_2"/>
    <property type="match status" value="1"/>
</dbReference>
<feature type="transmembrane region" description="Helical" evidence="8">
    <location>
        <begin position="838"/>
        <end position="862"/>
    </location>
</feature>
<reference evidence="11" key="2">
    <citation type="submission" date="2011-02" db="EMBL/GenBank/DDBJ databases">
        <authorList>
            <person name="MacLean D."/>
        </authorList>
    </citation>
    <scope>NUCLEOTIDE SEQUENCE</scope>
</reference>
<dbReference type="Gene3D" id="3.40.50.300">
    <property type="entry name" value="P-loop containing nucleotide triphosphate hydrolases"/>
    <property type="match status" value="1"/>
</dbReference>
<dbReference type="InterPro" id="IPR027417">
    <property type="entry name" value="P-loop_NTPase"/>
</dbReference>
<keyword evidence="9" id="KW-0732">Signal</keyword>